<protein>
    <submittedName>
        <fullName evidence="1">Uncharacterized protein</fullName>
    </submittedName>
</protein>
<evidence type="ECO:0000313" key="1">
    <source>
        <dbReference type="EMBL" id="GAF74467.1"/>
    </source>
</evidence>
<proteinExistence type="predicted"/>
<gene>
    <name evidence="1" type="ORF">S01H1_13257</name>
</gene>
<organism evidence="1">
    <name type="scientific">marine sediment metagenome</name>
    <dbReference type="NCBI Taxonomy" id="412755"/>
    <lineage>
        <taxon>unclassified sequences</taxon>
        <taxon>metagenomes</taxon>
        <taxon>ecological metagenomes</taxon>
    </lineage>
</organism>
<dbReference type="Gene3D" id="3.90.1690.10">
    <property type="entry name" value="phage-related protein like domain"/>
    <property type="match status" value="1"/>
</dbReference>
<accession>X0SF21</accession>
<dbReference type="AlphaFoldDB" id="X0SF21"/>
<feature type="non-terminal residue" evidence="1">
    <location>
        <position position="1"/>
    </location>
</feature>
<sequence>LVCGLIVADALENHPDIIDRLKYTQGITEVAMKGAMAAIFGLSSYVVGEASYNTADEGQTFSGAAIIDDDALVCYVDPSAGVFGATAGKTFVWAPGGGDGLIIQNRIDETDSDLIKMKAQWDQKAIATDLGYFFSDVV</sequence>
<dbReference type="InterPro" id="IPR053738">
    <property type="entry name" value="Lambda_capsid_assembly"/>
</dbReference>
<dbReference type="EMBL" id="BARS01006843">
    <property type="protein sequence ID" value="GAF74467.1"/>
    <property type="molecule type" value="Genomic_DNA"/>
</dbReference>
<name>X0SF21_9ZZZZ</name>
<reference evidence="1" key="1">
    <citation type="journal article" date="2014" name="Front. Microbiol.">
        <title>High frequency of phylogenetically diverse reductive dehalogenase-homologous genes in deep subseafloor sedimentary metagenomes.</title>
        <authorList>
            <person name="Kawai M."/>
            <person name="Futagami T."/>
            <person name="Toyoda A."/>
            <person name="Takaki Y."/>
            <person name="Nishi S."/>
            <person name="Hori S."/>
            <person name="Arai W."/>
            <person name="Tsubouchi T."/>
            <person name="Morono Y."/>
            <person name="Uchiyama I."/>
            <person name="Ito T."/>
            <person name="Fujiyama A."/>
            <person name="Inagaki F."/>
            <person name="Takami H."/>
        </authorList>
    </citation>
    <scope>NUCLEOTIDE SEQUENCE</scope>
    <source>
        <strain evidence="1">Expedition CK06-06</strain>
    </source>
</reference>
<comment type="caution">
    <text evidence="1">The sequence shown here is derived from an EMBL/GenBank/DDBJ whole genome shotgun (WGS) entry which is preliminary data.</text>
</comment>